<dbReference type="Pfam" id="PF01261">
    <property type="entry name" value="AP_endonuc_2"/>
    <property type="match status" value="1"/>
</dbReference>
<dbReference type="AlphaFoldDB" id="A0AA44CBB2"/>
<reference evidence="2" key="1">
    <citation type="submission" date="2020-03" db="EMBL/GenBank/DDBJ databases">
        <title>Ferranicluibacter endophyticum gen. nov., sp. nov., a new genus isolated from Rubus ulmifolius Schott. stem.</title>
        <authorList>
            <person name="Roca-Couso R."/>
            <person name="Flores-Felix J.D."/>
            <person name="Igual J.M."/>
            <person name="Rivas R."/>
        </authorList>
    </citation>
    <scope>NUCLEOTIDE SEQUENCE</scope>
    <source>
        <strain evidence="2">CRRU44</strain>
    </source>
</reference>
<keyword evidence="2" id="KW-0413">Isomerase</keyword>
<keyword evidence="3" id="KW-1185">Reference proteome</keyword>
<dbReference type="Proteomes" id="UP001155840">
    <property type="component" value="Unassembled WGS sequence"/>
</dbReference>
<name>A0AA44CBB2_9HYPH</name>
<dbReference type="InterPro" id="IPR050312">
    <property type="entry name" value="IolE/XylAMocC-like"/>
</dbReference>
<dbReference type="PANTHER" id="PTHR12110">
    <property type="entry name" value="HYDROXYPYRUVATE ISOMERASE"/>
    <property type="match status" value="1"/>
</dbReference>
<evidence type="ECO:0000313" key="2">
    <source>
        <dbReference type="EMBL" id="NHT76833.1"/>
    </source>
</evidence>
<dbReference type="Gene3D" id="3.20.20.150">
    <property type="entry name" value="Divalent-metal-dependent TIM barrel enzymes"/>
    <property type="match status" value="1"/>
</dbReference>
<accession>A0AA44CBB2</accession>
<feature type="domain" description="Xylose isomerase-like TIM barrel" evidence="1">
    <location>
        <begin position="30"/>
        <end position="257"/>
    </location>
</feature>
<dbReference type="SUPFAM" id="SSF51658">
    <property type="entry name" value="Xylose isomerase-like"/>
    <property type="match status" value="1"/>
</dbReference>
<dbReference type="InterPro" id="IPR013022">
    <property type="entry name" value="Xyl_isomerase-like_TIM-brl"/>
</dbReference>
<protein>
    <submittedName>
        <fullName evidence="2">Sugar phosphate isomerase/epimerase</fullName>
    </submittedName>
</protein>
<proteinExistence type="predicted"/>
<dbReference type="EMBL" id="JAANCM010000006">
    <property type="protein sequence ID" value="NHT76833.1"/>
    <property type="molecule type" value="Genomic_DNA"/>
</dbReference>
<evidence type="ECO:0000259" key="1">
    <source>
        <dbReference type="Pfam" id="PF01261"/>
    </source>
</evidence>
<organism evidence="2 3">
    <name type="scientific">Ferranicluibacter rubi</name>
    <dbReference type="NCBI Taxonomy" id="2715133"/>
    <lineage>
        <taxon>Bacteria</taxon>
        <taxon>Pseudomonadati</taxon>
        <taxon>Pseudomonadota</taxon>
        <taxon>Alphaproteobacteria</taxon>
        <taxon>Hyphomicrobiales</taxon>
        <taxon>Rhizobiaceae</taxon>
        <taxon>Ferranicluibacter</taxon>
    </lineage>
</organism>
<dbReference type="GO" id="GO:0016853">
    <property type="term" value="F:isomerase activity"/>
    <property type="evidence" value="ECO:0007669"/>
    <property type="project" value="UniProtKB-KW"/>
</dbReference>
<sequence length="281" mass="30389">MTKTERAFGCQTYTWEMLGAGWKGGPDDLIAAIAEGGYTGIEITNTMIGDYAERPADFRRALDDAGLTLVSFAFGSDSGFTMPDRIEDDLDAVKRWVDFVARFPGALVSLGSATSVSDAPREDGFGVASEIYNKASDIGRAAGVTVAVHPSSHHRTLLYTRSDYDEIFSRLDPQVGWVPDTGHILRGGQVMAETLTAFQDRIRYVHLKDVDAAGDWAMLGAGVCDIADVIDIASQAPHFNGWIVVEEESEEAGKDPASAVRVNRETLSRMGFADTRKGAQS</sequence>
<evidence type="ECO:0000313" key="3">
    <source>
        <dbReference type="Proteomes" id="UP001155840"/>
    </source>
</evidence>
<dbReference type="InterPro" id="IPR036237">
    <property type="entry name" value="Xyl_isomerase-like_sf"/>
</dbReference>
<dbReference type="PANTHER" id="PTHR12110:SF41">
    <property type="entry name" value="INOSOSE DEHYDRATASE"/>
    <property type="match status" value="1"/>
</dbReference>
<comment type="caution">
    <text evidence="2">The sequence shown here is derived from an EMBL/GenBank/DDBJ whole genome shotgun (WGS) entry which is preliminary data.</text>
</comment>
<gene>
    <name evidence="2" type="ORF">G8E10_13875</name>
</gene>
<dbReference type="RefSeq" id="WP_167129734.1">
    <property type="nucleotide sequence ID" value="NZ_JAANCM010000006.1"/>
</dbReference>